<protein>
    <submittedName>
        <fullName evidence="2">C4-dicarboxylate transport protein</fullName>
    </submittedName>
</protein>
<name>A0A3M5G3Z8_PSESS</name>
<evidence type="ECO:0000256" key="1">
    <source>
        <dbReference type="SAM" id="MobiDB-lite"/>
    </source>
</evidence>
<organism evidence="2 3">
    <name type="scientific">Pseudomonas savastanoi</name>
    <name type="common">Pseudomonas syringae pv. savastanoi</name>
    <dbReference type="NCBI Taxonomy" id="29438"/>
    <lineage>
        <taxon>Bacteria</taxon>
        <taxon>Pseudomonadati</taxon>
        <taxon>Pseudomonadota</taxon>
        <taxon>Gammaproteobacteria</taxon>
        <taxon>Pseudomonadales</taxon>
        <taxon>Pseudomonadaceae</taxon>
        <taxon>Pseudomonas</taxon>
    </lineage>
</organism>
<feature type="region of interest" description="Disordered" evidence="1">
    <location>
        <begin position="299"/>
        <end position="319"/>
    </location>
</feature>
<gene>
    <name evidence="2" type="ORF">ALP60_05285</name>
</gene>
<sequence length="319" mass="35563">MADSRQGCSQNDEAATGYASSTLGGQQQHQQQSDLVGDVHVRVGRLSDEHGSHGQVDRRTVEVERVTRRDNQTHDRFLGAQTLHLDQHAWQGRFRRGSTQYDQQLFTDVTNQLEDAETVSAADGTQHQHHEQRAGDVEADHQLTQLHQRAYAVGTDGEGHGTERTDGRQLHDHVDDVEHHVGEAIDEVQNRLAVRTQTMQGEAEDHREHQDLQDIAVGKRADDGVRNHVEDEADDALILAGSDVSRDLGCVERADVDVHAGTRLNHVDHDQTDQQSDGRNDLEVQQRITAGLADRLHVLHAGDAADDGTEDDRREPIKR</sequence>
<comment type="caution">
    <text evidence="2">The sequence shown here is derived from an EMBL/GenBank/DDBJ whole genome shotgun (WGS) entry which is preliminary data.</text>
</comment>
<dbReference type="EMBL" id="RBSV01000237">
    <property type="protein sequence ID" value="RMS80623.1"/>
    <property type="molecule type" value="Genomic_DNA"/>
</dbReference>
<reference evidence="2 3" key="1">
    <citation type="submission" date="2018-08" db="EMBL/GenBank/DDBJ databases">
        <title>Recombination of ecologically and evolutionarily significant loci maintains genetic cohesion in the Pseudomonas syringae species complex.</title>
        <authorList>
            <person name="Dillon M."/>
            <person name="Thakur S."/>
            <person name="Almeida R.N.D."/>
            <person name="Weir B.S."/>
            <person name="Guttman D.S."/>
        </authorList>
    </citation>
    <scope>NUCLEOTIDE SEQUENCE [LARGE SCALE GENOMIC DNA]</scope>
    <source>
        <strain evidence="2 3">ICMP 13927</strain>
    </source>
</reference>
<dbReference type="AlphaFoldDB" id="A0A3M5G3Z8"/>
<accession>A0A3M5G3Z8</accession>
<evidence type="ECO:0000313" key="2">
    <source>
        <dbReference type="EMBL" id="RMS80623.1"/>
    </source>
</evidence>
<dbReference type="Proteomes" id="UP000268887">
    <property type="component" value="Unassembled WGS sequence"/>
</dbReference>
<feature type="compositionally biased region" description="Polar residues" evidence="1">
    <location>
        <begin position="1"/>
        <end position="25"/>
    </location>
</feature>
<proteinExistence type="predicted"/>
<feature type="region of interest" description="Disordered" evidence="1">
    <location>
        <begin position="1"/>
        <end position="38"/>
    </location>
</feature>
<evidence type="ECO:0000313" key="3">
    <source>
        <dbReference type="Proteomes" id="UP000268887"/>
    </source>
</evidence>